<feature type="domain" description="Restriction endonuclease type IV Mrr" evidence="1">
    <location>
        <begin position="156"/>
        <end position="275"/>
    </location>
</feature>
<dbReference type="PANTHER" id="PTHR30015">
    <property type="entry name" value="MRR RESTRICTION SYSTEM PROTEIN"/>
    <property type="match status" value="1"/>
</dbReference>
<evidence type="ECO:0000313" key="3">
    <source>
        <dbReference type="EMBL" id="QAR32753.1"/>
    </source>
</evidence>
<dbReference type="RefSeq" id="WP_128466040.1">
    <property type="nucleotide sequence ID" value="NZ_CP035108.1"/>
</dbReference>
<reference evidence="3 4" key="1">
    <citation type="submission" date="2019-01" db="EMBL/GenBank/DDBJ databases">
        <title>Geovibrio thiophilus DSM 11263, complete genome.</title>
        <authorList>
            <person name="Spring S."/>
            <person name="Bunk B."/>
            <person name="Sproer C."/>
        </authorList>
    </citation>
    <scope>NUCLEOTIDE SEQUENCE [LARGE SCALE GENOMIC DNA]</scope>
    <source>
        <strain evidence="3 4">DSM 11263</strain>
    </source>
</reference>
<keyword evidence="3" id="KW-0378">Hydrolase</keyword>
<keyword evidence="3" id="KW-0540">Nuclease</keyword>
<dbReference type="InterPro" id="IPR052906">
    <property type="entry name" value="Type_IV_Methyl-Rstrct_Enzyme"/>
</dbReference>
<dbReference type="PANTHER" id="PTHR30015:SF7">
    <property type="entry name" value="TYPE IV METHYL-DIRECTED RESTRICTION ENZYME ECOKMRR"/>
    <property type="match status" value="1"/>
</dbReference>
<dbReference type="SUPFAM" id="SSF52980">
    <property type="entry name" value="Restriction endonuclease-like"/>
    <property type="match status" value="1"/>
</dbReference>
<evidence type="ECO:0000259" key="1">
    <source>
        <dbReference type="Pfam" id="PF04471"/>
    </source>
</evidence>
<proteinExistence type="predicted"/>
<accession>A0A3R5XX15</accession>
<dbReference type="Pfam" id="PF14338">
    <property type="entry name" value="Mrr_N"/>
    <property type="match status" value="1"/>
</dbReference>
<dbReference type="GO" id="GO:0009307">
    <property type="term" value="P:DNA restriction-modification system"/>
    <property type="evidence" value="ECO:0007669"/>
    <property type="project" value="InterPro"/>
</dbReference>
<dbReference type="InterPro" id="IPR007560">
    <property type="entry name" value="Restrct_endonuc_IV_Mrr"/>
</dbReference>
<dbReference type="EMBL" id="CP035108">
    <property type="protein sequence ID" value="QAR32753.1"/>
    <property type="molecule type" value="Genomic_DNA"/>
</dbReference>
<protein>
    <submittedName>
        <fullName evidence="3">Restriction endonuclease</fullName>
    </submittedName>
</protein>
<keyword evidence="4" id="KW-1185">Reference proteome</keyword>
<evidence type="ECO:0000259" key="2">
    <source>
        <dbReference type="Pfam" id="PF14338"/>
    </source>
</evidence>
<sequence length="303" mass="34405">MSVPSYDKIMYPLLKLIEDRQEHTVKELLPELSAYFSLSEADLSIMLPSNKKPLFYDRAQWAKTYLSKAKLIDVTRRGYFRITDRGIKTLKEQKGYISKEYLMKFSEFAEFVSPSKKNDVQEIAEDDTSFTPSEQFQSAYKDLKNTLISDIQEQISKCTPSFFEQLVVDVLLGLGYGGSVEDAGRAIGRSGDEGIDGIIKEDVLGLDEIYIQAKKWEGKVGRPEIQKFAGALLGKKAHKGVFITTSEFSAEAVRYAENLERKVVLIDGRKLAELMVKHNIGVSVKDTYEIKEIDTDYFNENML</sequence>
<dbReference type="Proteomes" id="UP000287502">
    <property type="component" value="Chromosome"/>
</dbReference>
<dbReference type="REBASE" id="294976">
    <property type="entry name" value="Gth11263MrrP"/>
</dbReference>
<keyword evidence="3" id="KW-0255">Endonuclease</keyword>
<dbReference type="InterPro" id="IPR011856">
    <property type="entry name" value="tRNA_endonuc-like_dom_sf"/>
</dbReference>
<evidence type="ECO:0000313" key="4">
    <source>
        <dbReference type="Proteomes" id="UP000287502"/>
    </source>
</evidence>
<feature type="domain" description="Restriction system protein Mrr-like N-terminal" evidence="2">
    <location>
        <begin position="6"/>
        <end position="91"/>
    </location>
</feature>
<dbReference type="Pfam" id="PF04471">
    <property type="entry name" value="Mrr_cat"/>
    <property type="match status" value="1"/>
</dbReference>
<organism evidence="3 4">
    <name type="scientific">Geovibrio thiophilus</name>
    <dbReference type="NCBI Taxonomy" id="139438"/>
    <lineage>
        <taxon>Bacteria</taxon>
        <taxon>Pseudomonadati</taxon>
        <taxon>Deferribacterota</taxon>
        <taxon>Deferribacteres</taxon>
        <taxon>Deferribacterales</taxon>
        <taxon>Geovibrionaceae</taxon>
        <taxon>Geovibrio</taxon>
    </lineage>
</organism>
<dbReference type="GO" id="GO:0003677">
    <property type="term" value="F:DNA binding"/>
    <property type="evidence" value="ECO:0007669"/>
    <property type="project" value="InterPro"/>
</dbReference>
<gene>
    <name evidence="3" type="ORF">EP073_04840</name>
</gene>
<dbReference type="AlphaFoldDB" id="A0A3R5XX15"/>
<dbReference type="InterPro" id="IPR025745">
    <property type="entry name" value="Mrr-like_N_dom"/>
</dbReference>
<name>A0A3R5XX15_9BACT</name>
<dbReference type="OrthoDB" id="9781481at2"/>
<dbReference type="KEGG" id="gtl:EP073_04840"/>
<dbReference type="Gene3D" id="3.40.1350.10">
    <property type="match status" value="1"/>
</dbReference>
<dbReference type="InterPro" id="IPR011335">
    <property type="entry name" value="Restrct_endonuc-II-like"/>
</dbReference>
<dbReference type="GO" id="GO:0015666">
    <property type="term" value="F:restriction endodeoxyribonuclease activity"/>
    <property type="evidence" value="ECO:0007669"/>
    <property type="project" value="TreeGrafter"/>
</dbReference>